<keyword evidence="2" id="KW-1133">Transmembrane helix</keyword>
<protein>
    <submittedName>
        <fullName evidence="3">Uncharacterized protein</fullName>
    </submittedName>
</protein>
<dbReference type="AlphaFoldDB" id="V4A7H2"/>
<evidence type="ECO:0000256" key="2">
    <source>
        <dbReference type="SAM" id="Phobius"/>
    </source>
</evidence>
<dbReference type="HOGENOM" id="CLU_550175_0_0_1"/>
<accession>V4A7H2</accession>
<evidence type="ECO:0000256" key="1">
    <source>
        <dbReference type="SAM" id="MobiDB-lite"/>
    </source>
</evidence>
<evidence type="ECO:0000313" key="3">
    <source>
        <dbReference type="EMBL" id="ESO99888.1"/>
    </source>
</evidence>
<name>V4A7H2_LOTGI</name>
<dbReference type="Proteomes" id="UP000030746">
    <property type="component" value="Unassembled WGS sequence"/>
</dbReference>
<reference evidence="3 4" key="1">
    <citation type="journal article" date="2013" name="Nature">
        <title>Insights into bilaterian evolution from three spiralian genomes.</title>
        <authorList>
            <person name="Simakov O."/>
            <person name="Marletaz F."/>
            <person name="Cho S.J."/>
            <person name="Edsinger-Gonzales E."/>
            <person name="Havlak P."/>
            <person name="Hellsten U."/>
            <person name="Kuo D.H."/>
            <person name="Larsson T."/>
            <person name="Lv J."/>
            <person name="Arendt D."/>
            <person name="Savage R."/>
            <person name="Osoegawa K."/>
            <person name="de Jong P."/>
            <person name="Grimwood J."/>
            <person name="Chapman J.A."/>
            <person name="Shapiro H."/>
            <person name="Aerts A."/>
            <person name="Otillar R.P."/>
            <person name="Terry A.Y."/>
            <person name="Boore J.L."/>
            <person name="Grigoriev I.V."/>
            <person name="Lindberg D.R."/>
            <person name="Seaver E.C."/>
            <person name="Weisblat D.A."/>
            <person name="Putnam N.H."/>
            <person name="Rokhsar D.S."/>
        </authorList>
    </citation>
    <scope>NUCLEOTIDE SEQUENCE [LARGE SCALE GENOMIC DNA]</scope>
</reference>
<sequence>MLERLFVELQESGSDYVIMGDFNQNILEGHLSILNCFQKFGFQQFVQHYTTEVVFSTSYECSPVAYQRTKCNITRQSELNTLVWNKDDIFQFSSAYQASNSCIKNPPTTEYAEYCFEDSPNYIFILEILKPENHDGKPDDLTRDDLTTNIPDNTTGDTVDVSVSVPCSKPQPTFIWNINYSKSKSPHTIENSQISTDNTGCTSPLLKRLSSLSVNLNDLDPEITKANGDIDISVDVKFGDYKTVSSVPVTLKYIAQGSPSPSTPSPSTPLQTTSSPSNSLINVTSESSTSTTPTPVCDNLICECDIICIIIIISVCVGSLIVVVVIIICCCCCSFCPCYKRNEENRDGTECKCCCLICVCCRRNNNKHDEESEGREKVCECCCCPFCLCFKRNKKPSGRKHNQNATKSESRSQQYEMNRTNRPNQMHPGSNYHIRRPDHRTRTYQPASATQFAHPKEYYYGQGYNNAAFVYYGESELRRDMDRKPRVNQRPLTNYY</sequence>
<dbReference type="GeneID" id="20237613"/>
<keyword evidence="2" id="KW-0812">Transmembrane</keyword>
<evidence type="ECO:0000313" key="4">
    <source>
        <dbReference type="Proteomes" id="UP000030746"/>
    </source>
</evidence>
<dbReference type="RefSeq" id="XP_009049329.1">
    <property type="nucleotide sequence ID" value="XM_009051081.1"/>
</dbReference>
<keyword evidence="2" id="KW-0472">Membrane</keyword>
<gene>
    <name evidence="3" type="ORF">LOTGIDRAFT_158045</name>
</gene>
<dbReference type="KEGG" id="lgi:LOTGIDRAFT_158045"/>
<dbReference type="CTD" id="20237613"/>
<feature type="region of interest" description="Disordered" evidence="1">
    <location>
        <begin position="257"/>
        <end position="293"/>
    </location>
</feature>
<feature type="region of interest" description="Disordered" evidence="1">
    <location>
        <begin position="396"/>
        <end position="438"/>
    </location>
</feature>
<feature type="compositionally biased region" description="Low complexity" evidence="1">
    <location>
        <begin position="268"/>
        <end position="293"/>
    </location>
</feature>
<proteinExistence type="predicted"/>
<feature type="transmembrane region" description="Helical" evidence="2">
    <location>
        <begin position="309"/>
        <end position="336"/>
    </location>
</feature>
<keyword evidence="4" id="KW-1185">Reference proteome</keyword>
<organism evidence="3 4">
    <name type="scientific">Lottia gigantea</name>
    <name type="common">Giant owl limpet</name>
    <dbReference type="NCBI Taxonomy" id="225164"/>
    <lineage>
        <taxon>Eukaryota</taxon>
        <taxon>Metazoa</taxon>
        <taxon>Spiralia</taxon>
        <taxon>Lophotrochozoa</taxon>
        <taxon>Mollusca</taxon>
        <taxon>Gastropoda</taxon>
        <taxon>Patellogastropoda</taxon>
        <taxon>Lottioidea</taxon>
        <taxon>Lottiidae</taxon>
        <taxon>Lottia</taxon>
    </lineage>
</organism>
<dbReference type="EMBL" id="KB200869">
    <property type="protein sequence ID" value="ESO99888.1"/>
    <property type="molecule type" value="Genomic_DNA"/>
</dbReference>
<feature type="compositionally biased region" description="Polar residues" evidence="1">
    <location>
        <begin position="403"/>
        <end position="428"/>
    </location>
</feature>